<feature type="chain" id="PRO_5032686709" evidence="1">
    <location>
        <begin position="27"/>
        <end position="387"/>
    </location>
</feature>
<evidence type="ECO:0000313" key="2">
    <source>
        <dbReference type="EMBL" id="QJE94354.1"/>
    </source>
</evidence>
<keyword evidence="1" id="KW-0732">Signal</keyword>
<proteinExistence type="predicted"/>
<keyword evidence="3" id="KW-1185">Reference proteome</keyword>
<reference evidence="2 3" key="1">
    <citation type="submission" date="2020-04" db="EMBL/GenBank/DDBJ databases">
        <title>Luteolibacter sp. G-1-1-1 isolated from soil.</title>
        <authorList>
            <person name="Dahal R.H."/>
        </authorList>
    </citation>
    <scope>NUCLEOTIDE SEQUENCE [LARGE SCALE GENOMIC DNA]</scope>
    <source>
        <strain evidence="2 3">G-1-1-1</strain>
    </source>
</reference>
<evidence type="ECO:0000313" key="3">
    <source>
        <dbReference type="Proteomes" id="UP000501812"/>
    </source>
</evidence>
<accession>A0A858RCM5</accession>
<dbReference type="RefSeq" id="WP_169452575.1">
    <property type="nucleotide sequence ID" value="NZ_CP051774.1"/>
</dbReference>
<sequence length="387" mass="42807">MKPRRPFPSFAFIAFILLLLPTSARAQDSICYVLMRVPKQEAPILRFEMASAKADHFAEGEDFFASTRGARRVVFIGTLDIAGKQRGEMKKYLPPSLAFNGPWDKTETRMSLTAVKSGDPGAAMLRVDANFDFRGKEPDIAVWRGGSVGGFHAYTASSQVPLQPNAWQEVAVWSIDHYCLMLWQYPLLKAKHNPAVAAKPATAPPLALEAAPAFSAPHFRLEMTIGVLPEESLAQMDTYTTKRKNMIAESYPIVSNQWSSFSIHCPPGQPFKSGISRGLKGKLRHEGYFASATSSFSGTLALTLGGVALKSEFQVPAPEKKDRIIIPIHADLIPGEWHIQRIPEQPVIYDVGHDARERWEETPPGHAPHKTVIRANAAFIRVVEVQP</sequence>
<protein>
    <submittedName>
        <fullName evidence="2">Uncharacterized protein</fullName>
    </submittedName>
</protein>
<gene>
    <name evidence="2" type="ORF">HHL09_00655</name>
</gene>
<dbReference type="Proteomes" id="UP000501812">
    <property type="component" value="Chromosome"/>
</dbReference>
<organism evidence="2 3">
    <name type="scientific">Luteolibacter luteus</name>
    <dbReference type="NCBI Taxonomy" id="2728835"/>
    <lineage>
        <taxon>Bacteria</taxon>
        <taxon>Pseudomonadati</taxon>
        <taxon>Verrucomicrobiota</taxon>
        <taxon>Verrucomicrobiia</taxon>
        <taxon>Verrucomicrobiales</taxon>
        <taxon>Verrucomicrobiaceae</taxon>
        <taxon>Luteolibacter</taxon>
    </lineage>
</organism>
<dbReference type="AlphaFoldDB" id="A0A858RCM5"/>
<evidence type="ECO:0000256" key="1">
    <source>
        <dbReference type="SAM" id="SignalP"/>
    </source>
</evidence>
<feature type="signal peptide" evidence="1">
    <location>
        <begin position="1"/>
        <end position="26"/>
    </location>
</feature>
<dbReference type="KEGG" id="luo:HHL09_00655"/>
<name>A0A858RCM5_9BACT</name>
<dbReference type="EMBL" id="CP051774">
    <property type="protein sequence ID" value="QJE94354.1"/>
    <property type="molecule type" value="Genomic_DNA"/>
</dbReference>